<dbReference type="InterPro" id="IPR036155">
    <property type="entry name" value="Crypto/Photolyase_N_sf"/>
</dbReference>
<gene>
    <name evidence="12" type="ORF">ATZ35_00880</name>
</gene>
<dbReference type="EC" id="4.1.99.3" evidence="2"/>
<dbReference type="PROSITE" id="PS00394">
    <property type="entry name" value="DNA_PHOTOLYASES_1_1"/>
    <property type="match status" value="1"/>
</dbReference>
<comment type="cofactor">
    <cofactor evidence="8">
        <name>FAD</name>
        <dbReference type="ChEBI" id="CHEBI:57692"/>
    </cofactor>
    <text evidence="8">Binds 1 FAD per subunit.</text>
</comment>
<evidence type="ECO:0000256" key="9">
    <source>
        <dbReference type="PIRSR" id="PIRSR602081-2"/>
    </source>
</evidence>
<dbReference type="InterPro" id="IPR005101">
    <property type="entry name" value="Cryptochr/Photolyase_FAD-bd"/>
</dbReference>
<dbReference type="Pfam" id="PF03441">
    <property type="entry name" value="FAD_binding_7"/>
    <property type="match status" value="1"/>
</dbReference>
<dbReference type="GO" id="GO:0009416">
    <property type="term" value="P:response to light stimulus"/>
    <property type="evidence" value="ECO:0007669"/>
    <property type="project" value="TreeGrafter"/>
</dbReference>
<comment type="cofactor">
    <cofactor evidence="1">
        <name>(6R)-5,10-methylene-5,6,7,8-tetrahydrofolate</name>
        <dbReference type="ChEBI" id="CHEBI:15636"/>
    </cofactor>
</comment>
<dbReference type="SUPFAM" id="SSF52425">
    <property type="entry name" value="Cryptochrome/photolyase, N-terminal domain"/>
    <property type="match status" value="1"/>
</dbReference>
<dbReference type="InterPro" id="IPR036134">
    <property type="entry name" value="Crypto/Photolyase_FAD-like_sf"/>
</dbReference>
<dbReference type="GO" id="GO:0003677">
    <property type="term" value="F:DNA binding"/>
    <property type="evidence" value="ECO:0007669"/>
    <property type="project" value="TreeGrafter"/>
</dbReference>
<feature type="binding site" evidence="8">
    <location>
        <position position="269"/>
    </location>
    <ligand>
        <name>FAD</name>
        <dbReference type="ChEBI" id="CHEBI:57692"/>
    </ligand>
</feature>
<dbReference type="InterPro" id="IPR014729">
    <property type="entry name" value="Rossmann-like_a/b/a_fold"/>
</dbReference>
<organism evidence="12 13">
    <name type="scientific">Enterococcus rotai</name>
    <dbReference type="NCBI Taxonomy" id="118060"/>
    <lineage>
        <taxon>Bacteria</taxon>
        <taxon>Bacillati</taxon>
        <taxon>Bacillota</taxon>
        <taxon>Bacilli</taxon>
        <taxon>Lactobacillales</taxon>
        <taxon>Enterococcaceae</taxon>
        <taxon>Enterococcus</taxon>
    </lineage>
</organism>
<feature type="binding site" evidence="8">
    <location>
        <begin position="272"/>
        <end position="279"/>
    </location>
    <ligand>
        <name>FAD</name>
        <dbReference type="ChEBI" id="CHEBI:57692"/>
    </ligand>
</feature>
<evidence type="ECO:0000256" key="1">
    <source>
        <dbReference type="ARBA" id="ARBA00001932"/>
    </source>
</evidence>
<dbReference type="InterPro" id="IPR006050">
    <property type="entry name" value="DNA_photolyase_N"/>
</dbReference>
<sequence>MGKTIMWFRKDLRLEDNTAFSKMVEDSEFADELICVFQLNPLQFIENSYNHAAFFYSLNSFYEHAKANGVPIHFLYGNLKENFTNLKKGYPDWSKIYFNLDERGFGKERDQKMIEFFENNQIQVYSYQDSHLHGVQEIKKPTGESYKVFTPYFKKWLTMPKRSYQRTVAPLDSLKESSHPLFIEGEKKFKQIIKDIYLPFEYECGEVVAENYLKEFVKNHLHEYQDGRDYPYSDQTSKLSRFLRTGELSIRKVWHALNAEPDSNGRQTFISELCWRDFYNMIYSENPKQKTQEIKEQYRQLQWSYNQDFFERWKKGQTGFPIVDAGMRQLNQTGWMHNRLRMIVASFLTKDLLIDWRLGEEYFQQKLIDYDAASNIGGWQWAASTGTDAVPYFRIFNPTTQSEKFDRYGDFIRQFIPELKDVSNEFIHEPSKMSEELQKKSGVVIGKDYPEPIVDHRKIREEVLTFFKTSAH</sequence>
<accession>A0A0U2XA83</accession>
<dbReference type="KEGG" id="erx:ATZ35_00880"/>
<keyword evidence="12" id="KW-0456">Lyase</keyword>
<dbReference type="EMBL" id="CP013655">
    <property type="protein sequence ID" value="ALS35761.1"/>
    <property type="molecule type" value="Genomic_DNA"/>
</dbReference>
<dbReference type="PANTHER" id="PTHR11455:SF9">
    <property type="entry name" value="CRYPTOCHROME CIRCADIAN CLOCK 5 ISOFORM X1"/>
    <property type="match status" value="1"/>
</dbReference>
<protein>
    <recommendedName>
        <fullName evidence="3">Deoxyribodipyrimidine photo-lyase</fullName>
        <ecNumber evidence="2">4.1.99.3</ecNumber>
    </recommendedName>
</protein>
<evidence type="ECO:0000256" key="10">
    <source>
        <dbReference type="RuleBase" id="RU004182"/>
    </source>
</evidence>
<dbReference type="GO" id="GO:0000719">
    <property type="term" value="P:photoreactive repair"/>
    <property type="evidence" value="ECO:0007669"/>
    <property type="project" value="UniProtKB-ARBA"/>
</dbReference>
<evidence type="ECO:0000313" key="13">
    <source>
        <dbReference type="Proteomes" id="UP000067523"/>
    </source>
</evidence>
<keyword evidence="13" id="KW-1185">Reference proteome</keyword>
<comment type="similarity">
    <text evidence="10">Belongs to the DNA photolyase family.</text>
</comment>
<dbReference type="Gene3D" id="1.10.579.10">
    <property type="entry name" value="DNA Cyclobutane Dipyrimidine Photolyase, subunit A, domain 3"/>
    <property type="match status" value="1"/>
</dbReference>
<feature type="domain" description="Photolyase/cryptochrome alpha/beta" evidence="11">
    <location>
        <begin position="2"/>
        <end position="132"/>
    </location>
</feature>
<feature type="binding site" evidence="8">
    <location>
        <begin position="236"/>
        <end position="240"/>
    </location>
    <ligand>
        <name>FAD</name>
        <dbReference type="ChEBI" id="CHEBI:57692"/>
    </ligand>
</feature>
<evidence type="ECO:0000256" key="6">
    <source>
        <dbReference type="ARBA" id="ARBA00022991"/>
    </source>
</evidence>
<dbReference type="PANTHER" id="PTHR11455">
    <property type="entry name" value="CRYPTOCHROME"/>
    <property type="match status" value="1"/>
</dbReference>
<dbReference type="Gene3D" id="1.25.40.80">
    <property type="match status" value="1"/>
</dbReference>
<feature type="binding site" evidence="8">
    <location>
        <position position="224"/>
    </location>
    <ligand>
        <name>FAD</name>
        <dbReference type="ChEBI" id="CHEBI:57692"/>
    </ligand>
</feature>
<evidence type="ECO:0000256" key="4">
    <source>
        <dbReference type="ARBA" id="ARBA00022630"/>
    </source>
</evidence>
<dbReference type="RefSeq" id="WP_208928560.1">
    <property type="nucleotide sequence ID" value="NZ_CP013655.1"/>
</dbReference>
<name>A0A0U2XA83_9ENTE</name>
<evidence type="ECO:0000256" key="3">
    <source>
        <dbReference type="ARBA" id="ARBA00014046"/>
    </source>
</evidence>
<dbReference type="Pfam" id="PF00875">
    <property type="entry name" value="DNA_photolyase"/>
    <property type="match status" value="1"/>
</dbReference>
<evidence type="ECO:0000313" key="12">
    <source>
        <dbReference type="EMBL" id="ALS35761.1"/>
    </source>
</evidence>
<evidence type="ECO:0000256" key="5">
    <source>
        <dbReference type="ARBA" id="ARBA00022827"/>
    </source>
</evidence>
<reference evidence="13" key="1">
    <citation type="submission" date="2015-12" db="EMBL/GenBank/DDBJ databases">
        <authorList>
            <person name="Lauer A."/>
            <person name="Humrighouse B."/>
            <person name="Loparev V."/>
            <person name="Shewmaker P.L."/>
            <person name="Whitney A.M."/>
            <person name="McLaughlin R.W."/>
        </authorList>
    </citation>
    <scope>NUCLEOTIDE SEQUENCE [LARGE SCALE GENOMIC DNA]</scope>
    <source>
        <strain evidence="13">LMG 26678</strain>
    </source>
</reference>
<dbReference type="InterPro" id="IPR002081">
    <property type="entry name" value="Cryptochrome/DNA_photolyase_1"/>
</dbReference>
<dbReference type="GO" id="GO:0003904">
    <property type="term" value="F:deoxyribodipyrimidine photo-lyase activity"/>
    <property type="evidence" value="ECO:0007669"/>
    <property type="project" value="UniProtKB-EC"/>
</dbReference>
<evidence type="ECO:0000256" key="7">
    <source>
        <dbReference type="ARBA" id="ARBA00033999"/>
    </source>
</evidence>
<evidence type="ECO:0000259" key="11">
    <source>
        <dbReference type="PROSITE" id="PS51645"/>
    </source>
</evidence>
<dbReference type="STRING" id="118060.ATZ35_00880"/>
<dbReference type="AlphaFoldDB" id="A0A0U2XA83"/>
<dbReference type="PRINTS" id="PR00147">
    <property type="entry name" value="DNAPHOTLYASE"/>
</dbReference>
<dbReference type="Proteomes" id="UP000067523">
    <property type="component" value="Chromosome"/>
</dbReference>
<dbReference type="PROSITE" id="PS00691">
    <property type="entry name" value="DNA_PHOTOLYASES_1_2"/>
    <property type="match status" value="1"/>
</dbReference>
<feature type="site" description="Electron transfer via tryptophanyl radical" evidence="9">
    <location>
        <position position="356"/>
    </location>
</feature>
<evidence type="ECO:0000256" key="8">
    <source>
        <dbReference type="PIRSR" id="PIRSR602081-1"/>
    </source>
</evidence>
<dbReference type="InterPro" id="IPR018394">
    <property type="entry name" value="DNA_photolyase_1_CS_C"/>
</dbReference>
<proteinExistence type="inferred from homology"/>
<feature type="site" description="Electron transfer via tryptophanyl radical" evidence="9">
    <location>
        <position position="303"/>
    </location>
</feature>
<comment type="catalytic activity">
    <reaction evidence="7">
        <text>cyclobutadipyrimidine (in DNA) = 2 pyrimidine residues (in DNA).</text>
        <dbReference type="EC" id="4.1.99.3"/>
    </reaction>
</comment>
<keyword evidence="4 8" id="KW-0285">Flavoprotein</keyword>
<feature type="binding site" evidence="8">
    <location>
        <begin position="369"/>
        <end position="371"/>
    </location>
    <ligand>
        <name>FAD</name>
        <dbReference type="ChEBI" id="CHEBI:57692"/>
    </ligand>
</feature>
<feature type="site" description="Electron transfer via tryptophanyl radical" evidence="9">
    <location>
        <position position="379"/>
    </location>
</feature>
<evidence type="ECO:0000256" key="2">
    <source>
        <dbReference type="ARBA" id="ARBA00013149"/>
    </source>
</evidence>
<dbReference type="FunFam" id="1.10.579.10:FF:000003">
    <property type="entry name" value="Deoxyribodipyrimidine photo-lyase"/>
    <property type="match status" value="1"/>
</dbReference>
<dbReference type="SUPFAM" id="SSF48173">
    <property type="entry name" value="Cryptochrome/photolyase FAD-binding domain"/>
    <property type="match status" value="1"/>
</dbReference>
<keyword evidence="6 10" id="KW-0157">Chromophore</keyword>
<dbReference type="GO" id="GO:0071949">
    <property type="term" value="F:FAD binding"/>
    <property type="evidence" value="ECO:0007669"/>
    <property type="project" value="TreeGrafter"/>
</dbReference>
<keyword evidence="5 8" id="KW-0274">FAD</keyword>
<dbReference type="Gene3D" id="3.40.50.620">
    <property type="entry name" value="HUPs"/>
    <property type="match status" value="1"/>
</dbReference>
<dbReference type="PROSITE" id="PS51645">
    <property type="entry name" value="PHR_CRY_ALPHA_BETA"/>
    <property type="match status" value="1"/>
</dbReference>